<dbReference type="Proteomes" id="UP000092659">
    <property type="component" value="Chromosome"/>
</dbReference>
<organism evidence="1 3">
    <name type="scientific">Streptomyces griseochromogenes</name>
    <dbReference type="NCBI Taxonomy" id="68214"/>
    <lineage>
        <taxon>Bacteria</taxon>
        <taxon>Bacillati</taxon>
        <taxon>Actinomycetota</taxon>
        <taxon>Actinomycetes</taxon>
        <taxon>Kitasatosporales</taxon>
        <taxon>Streptomycetaceae</taxon>
        <taxon>Streptomyces</taxon>
    </lineage>
</organism>
<dbReference type="STRING" id="68214.AVL59_41565"/>
<protein>
    <submittedName>
        <fullName evidence="1">Uncharacterized protein</fullName>
    </submittedName>
</protein>
<dbReference type="EMBL" id="JAGGLP010000006">
    <property type="protein sequence ID" value="MBP2050333.1"/>
    <property type="molecule type" value="Genomic_DNA"/>
</dbReference>
<proteinExistence type="predicted"/>
<keyword evidence="4" id="KW-1185">Reference proteome</keyword>
<accession>A0A1B1B8S1</accession>
<dbReference type="AlphaFoldDB" id="A0A1B1B8S1"/>
<dbReference type="EMBL" id="CP016279">
    <property type="protein sequence ID" value="ANP55226.1"/>
    <property type="molecule type" value="Genomic_DNA"/>
</dbReference>
<dbReference type="Proteomes" id="UP001519309">
    <property type="component" value="Unassembled WGS sequence"/>
</dbReference>
<gene>
    <name evidence="1" type="ORF">AVL59_41565</name>
    <name evidence="2" type="ORF">J2Z21_003272</name>
</gene>
<reference evidence="1 3" key="1">
    <citation type="submission" date="2016-06" db="EMBL/GenBank/DDBJ databases">
        <title>Complete genome sequence of Streptomyces griseochromogenes ATCC 14511, the Blasticidin S producer.</title>
        <authorList>
            <person name="Wu L."/>
        </authorList>
    </citation>
    <scope>NUCLEOTIDE SEQUENCE [LARGE SCALE GENOMIC DNA]</scope>
    <source>
        <strain evidence="1 3">ATCC 14511</strain>
    </source>
</reference>
<evidence type="ECO:0000313" key="2">
    <source>
        <dbReference type="EMBL" id="MBP2050333.1"/>
    </source>
</evidence>
<dbReference type="RefSeq" id="WP_067314804.1">
    <property type="nucleotide sequence ID" value="NZ_CP016279.1"/>
</dbReference>
<sequence>MALELAGRGLIEVRAAESAWYPRPVDPVVSGPELLRVLTDPDRWIRTTGSVRTLWLSAPEAVRARWQADAHPAPESGGFPDHAARTPAEEELFVCTAEASGWLTGSFGILDGPKQEWSHAERVAWVEPQIAPLVPYVERGWVEVRYVSGAEEGYRVIAADALVSTLADPGVRHEDDDWGVGITPVFTDAGLGAWRNGRA</sequence>
<dbReference type="OrthoDB" id="4067342at2"/>
<reference evidence="2 4" key="2">
    <citation type="submission" date="2021-03" db="EMBL/GenBank/DDBJ databases">
        <title>Genomic Encyclopedia of Type Strains, Phase IV (KMG-IV): sequencing the most valuable type-strain genomes for metagenomic binning, comparative biology and taxonomic classification.</title>
        <authorList>
            <person name="Goeker M."/>
        </authorList>
    </citation>
    <scope>NUCLEOTIDE SEQUENCE [LARGE SCALE GENOMIC DNA]</scope>
    <source>
        <strain evidence="2 4">DSM 40499</strain>
    </source>
</reference>
<name>A0A1B1B8S1_9ACTN</name>
<evidence type="ECO:0000313" key="3">
    <source>
        <dbReference type="Proteomes" id="UP000092659"/>
    </source>
</evidence>
<evidence type="ECO:0000313" key="4">
    <source>
        <dbReference type="Proteomes" id="UP001519309"/>
    </source>
</evidence>
<evidence type="ECO:0000313" key="1">
    <source>
        <dbReference type="EMBL" id="ANP55226.1"/>
    </source>
</evidence>
<dbReference type="KEGG" id="sgs:AVL59_41565"/>